<dbReference type="Gene3D" id="1.10.340.30">
    <property type="entry name" value="Hypothetical protein, domain 2"/>
    <property type="match status" value="1"/>
</dbReference>
<reference evidence="17 18" key="1">
    <citation type="submission" date="2019-02" db="EMBL/GenBank/DDBJ databases">
        <title>Genomic Encyclopedia of Archaeal and Bacterial Type Strains, Phase II (KMG-II): from individual species to whole genera.</title>
        <authorList>
            <person name="Goeker M."/>
        </authorList>
    </citation>
    <scope>NUCLEOTIDE SEQUENCE [LARGE SCALE GENOMIC DNA]</scope>
    <source>
        <strain evidence="17 18">DSM 18101</strain>
    </source>
</reference>
<dbReference type="PROSITE" id="PS01155">
    <property type="entry name" value="ENDONUCLEASE_III_2"/>
    <property type="match status" value="1"/>
</dbReference>
<dbReference type="PANTHER" id="PTHR42944">
    <property type="entry name" value="ADENINE DNA GLYCOSYLASE"/>
    <property type="match status" value="1"/>
</dbReference>
<feature type="region of interest" description="Disordered" evidence="15">
    <location>
        <begin position="376"/>
        <end position="409"/>
    </location>
</feature>
<keyword evidence="14" id="KW-0326">Glycosidase</keyword>
<sequence length="409" mass="45763">MQARLRPSPNDELEATAGIVAHAELDPLLFRRRLMNWYRMHARELPWRGVSDPYRTWVSEVMLQQTRVAAVIEHYHAFLRRFPTIVALALASEDAVLAAWSGLGYYRRARMLHKAAKFITEGRGGVLPRSAAELRTLPGIGEYTCAAIASIAFGESVPVVDGNVERVLLRILGRPKDTTVVSRTFLQRQAAALVPRRRVDQKTNAAGDHNQAMMELGATICLPRAPLCLNCPVFSMCRTRGEHVTLLRSTQRSRPAAHLLSLRKRGTVTEVLLERRAADVSLMPGMYELPPLPIDAIEGREPLLRLRHAITNTNYYVQVVAPRGPHDRALRRAIPAAKADLHWLRTSRLLSLPLTGLARKILQRLDVMDIRPLRFPEPESASAPESKKRVAPRSAAKLKSSSYLAGEYT</sequence>
<dbReference type="GO" id="GO:0006298">
    <property type="term" value="P:mismatch repair"/>
    <property type="evidence" value="ECO:0007669"/>
    <property type="project" value="TreeGrafter"/>
</dbReference>
<evidence type="ECO:0000256" key="9">
    <source>
        <dbReference type="ARBA" id="ARBA00022763"/>
    </source>
</evidence>
<keyword evidence="12" id="KW-0411">Iron-sulfur</keyword>
<evidence type="ECO:0000256" key="7">
    <source>
        <dbReference type="ARBA" id="ARBA00022485"/>
    </source>
</evidence>
<dbReference type="AlphaFoldDB" id="A0A4Q7YWP0"/>
<dbReference type="InterPro" id="IPR015797">
    <property type="entry name" value="NUDIX_hydrolase-like_dom_sf"/>
</dbReference>
<dbReference type="FunFam" id="1.10.340.30:FF:000002">
    <property type="entry name" value="Adenine DNA glycosylase"/>
    <property type="match status" value="1"/>
</dbReference>
<comment type="cofactor">
    <cofactor evidence="2">
        <name>[4Fe-4S] cluster</name>
        <dbReference type="ChEBI" id="CHEBI:49883"/>
    </cofactor>
</comment>
<evidence type="ECO:0000256" key="8">
    <source>
        <dbReference type="ARBA" id="ARBA00022723"/>
    </source>
</evidence>
<keyword evidence="10" id="KW-0378">Hydrolase</keyword>
<dbReference type="InterPro" id="IPR011257">
    <property type="entry name" value="DNA_glycosylase"/>
</dbReference>
<evidence type="ECO:0000256" key="13">
    <source>
        <dbReference type="ARBA" id="ARBA00023204"/>
    </source>
</evidence>
<keyword evidence="8" id="KW-0479">Metal-binding</keyword>
<dbReference type="Gene3D" id="1.10.1670.10">
    <property type="entry name" value="Helix-hairpin-Helix base-excision DNA repair enzymes (C-terminal)"/>
    <property type="match status" value="1"/>
</dbReference>
<evidence type="ECO:0000256" key="5">
    <source>
        <dbReference type="ARBA" id="ARBA00012045"/>
    </source>
</evidence>
<organism evidence="17 18">
    <name type="scientific">Edaphobacter modestus</name>
    <dbReference type="NCBI Taxonomy" id="388466"/>
    <lineage>
        <taxon>Bacteria</taxon>
        <taxon>Pseudomonadati</taxon>
        <taxon>Acidobacteriota</taxon>
        <taxon>Terriglobia</taxon>
        <taxon>Terriglobales</taxon>
        <taxon>Acidobacteriaceae</taxon>
        <taxon>Edaphobacter</taxon>
    </lineage>
</organism>
<dbReference type="PANTHER" id="PTHR42944:SF1">
    <property type="entry name" value="ADENINE DNA GLYCOSYLASE"/>
    <property type="match status" value="1"/>
</dbReference>
<evidence type="ECO:0000256" key="12">
    <source>
        <dbReference type="ARBA" id="ARBA00023014"/>
    </source>
</evidence>
<comment type="similarity">
    <text evidence="4">Belongs to the Nth/MutY family.</text>
</comment>
<dbReference type="GO" id="GO:0000701">
    <property type="term" value="F:purine-specific mismatch base pair DNA N-glycosylase activity"/>
    <property type="evidence" value="ECO:0007669"/>
    <property type="project" value="UniProtKB-EC"/>
</dbReference>
<dbReference type="CDD" id="cd00056">
    <property type="entry name" value="ENDO3c"/>
    <property type="match status" value="1"/>
</dbReference>
<evidence type="ECO:0000256" key="11">
    <source>
        <dbReference type="ARBA" id="ARBA00023004"/>
    </source>
</evidence>
<evidence type="ECO:0000313" key="18">
    <source>
        <dbReference type="Proteomes" id="UP000292958"/>
    </source>
</evidence>
<feature type="compositionally biased region" description="Low complexity" evidence="15">
    <location>
        <begin position="394"/>
        <end position="409"/>
    </location>
</feature>
<keyword evidence="9" id="KW-0227">DNA damage</keyword>
<evidence type="ECO:0000256" key="4">
    <source>
        <dbReference type="ARBA" id="ARBA00008343"/>
    </source>
</evidence>
<comment type="catalytic activity">
    <reaction evidence="1">
        <text>Hydrolyzes free adenine bases from 7,8-dihydro-8-oxoguanine:adenine mismatched double-stranded DNA, leaving an apurinic site.</text>
        <dbReference type="EC" id="3.2.2.31"/>
    </reaction>
</comment>
<dbReference type="GO" id="GO:0051539">
    <property type="term" value="F:4 iron, 4 sulfur cluster binding"/>
    <property type="evidence" value="ECO:0007669"/>
    <property type="project" value="UniProtKB-KW"/>
</dbReference>
<evidence type="ECO:0000259" key="16">
    <source>
        <dbReference type="SMART" id="SM00478"/>
    </source>
</evidence>
<dbReference type="OrthoDB" id="9802365at2"/>
<keyword evidence="11" id="KW-0408">Iron</keyword>
<keyword evidence="13" id="KW-0234">DNA repair</keyword>
<dbReference type="InterPro" id="IPR044298">
    <property type="entry name" value="MIG/MutY"/>
</dbReference>
<dbReference type="Proteomes" id="UP000292958">
    <property type="component" value="Unassembled WGS sequence"/>
</dbReference>
<dbReference type="RefSeq" id="WP_130419499.1">
    <property type="nucleotide sequence ID" value="NZ_SHKW01000001.1"/>
</dbReference>
<proteinExistence type="inferred from homology"/>
<feature type="domain" description="HhH-GPD" evidence="16">
    <location>
        <begin position="62"/>
        <end position="219"/>
    </location>
</feature>
<protein>
    <recommendedName>
        <fullName evidence="6">Adenine DNA glycosylase</fullName>
        <ecNumber evidence="5">3.2.2.31</ecNumber>
    </recommendedName>
</protein>
<evidence type="ECO:0000256" key="15">
    <source>
        <dbReference type="SAM" id="MobiDB-lite"/>
    </source>
</evidence>
<dbReference type="InterPro" id="IPR004036">
    <property type="entry name" value="Endonuclease-III-like_CS2"/>
</dbReference>
<comment type="caution">
    <text evidence="17">The sequence shown here is derived from an EMBL/GenBank/DDBJ whole genome shotgun (WGS) entry which is preliminary data.</text>
</comment>
<dbReference type="GO" id="GO:0034039">
    <property type="term" value="F:8-oxo-7,8-dihydroguanine DNA N-glycosylase activity"/>
    <property type="evidence" value="ECO:0007669"/>
    <property type="project" value="TreeGrafter"/>
</dbReference>
<dbReference type="InterPro" id="IPR023170">
    <property type="entry name" value="HhH_base_excis_C"/>
</dbReference>
<evidence type="ECO:0000313" key="17">
    <source>
        <dbReference type="EMBL" id="RZU41611.1"/>
    </source>
</evidence>
<dbReference type="EC" id="3.2.2.31" evidence="5"/>
<evidence type="ECO:0000256" key="3">
    <source>
        <dbReference type="ARBA" id="ARBA00002933"/>
    </source>
</evidence>
<dbReference type="GO" id="GO:0035485">
    <property type="term" value="F:adenine/guanine mispair binding"/>
    <property type="evidence" value="ECO:0007669"/>
    <property type="project" value="TreeGrafter"/>
</dbReference>
<dbReference type="EMBL" id="SHKW01000001">
    <property type="protein sequence ID" value="RZU41611.1"/>
    <property type="molecule type" value="Genomic_DNA"/>
</dbReference>
<accession>A0A4Q7YWP0</accession>
<evidence type="ECO:0000256" key="2">
    <source>
        <dbReference type="ARBA" id="ARBA00001966"/>
    </source>
</evidence>
<dbReference type="GO" id="GO:0032357">
    <property type="term" value="F:oxidized purine DNA binding"/>
    <property type="evidence" value="ECO:0007669"/>
    <property type="project" value="TreeGrafter"/>
</dbReference>
<dbReference type="GO" id="GO:0046872">
    <property type="term" value="F:metal ion binding"/>
    <property type="evidence" value="ECO:0007669"/>
    <property type="project" value="UniProtKB-KW"/>
</dbReference>
<evidence type="ECO:0000256" key="6">
    <source>
        <dbReference type="ARBA" id="ARBA00022023"/>
    </source>
</evidence>
<comment type="function">
    <text evidence="3">Adenine glycosylase active on G-A mispairs. MutY also corrects error-prone DNA synthesis past GO lesions which are due to the oxidatively damaged form of guanine: 7,8-dihydro-8-oxoguanine (8-oxo-dGTP).</text>
</comment>
<dbReference type="InterPro" id="IPR003265">
    <property type="entry name" value="HhH-GPD_domain"/>
</dbReference>
<dbReference type="GO" id="GO:0006284">
    <property type="term" value="P:base-excision repair"/>
    <property type="evidence" value="ECO:0007669"/>
    <property type="project" value="InterPro"/>
</dbReference>
<dbReference type="SUPFAM" id="SSF48150">
    <property type="entry name" value="DNA-glycosylase"/>
    <property type="match status" value="1"/>
</dbReference>
<name>A0A4Q7YWP0_9BACT</name>
<dbReference type="SMART" id="SM00478">
    <property type="entry name" value="ENDO3c"/>
    <property type="match status" value="1"/>
</dbReference>
<gene>
    <name evidence="17" type="ORF">BDD14_3136</name>
</gene>
<evidence type="ECO:0000256" key="14">
    <source>
        <dbReference type="ARBA" id="ARBA00023295"/>
    </source>
</evidence>
<dbReference type="Pfam" id="PF00730">
    <property type="entry name" value="HhH-GPD"/>
    <property type="match status" value="1"/>
</dbReference>
<evidence type="ECO:0000256" key="1">
    <source>
        <dbReference type="ARBA" id="ARBA00000843"/>
    </source>
</evidence>
<dbReference type="SUPFAM" id="SSF55811">
    <property type="entry name" value="Nudix"/>
    <property type="match status" value="1"/>
</dbReference>
<keyword evidence="7" id="KW-0004">4Fe-4S</keyword>
<keyword evidence="18" id="KW-1185">Reference proteome</keyword>
<evidence type="ECO:0000256" key="10">
    <source>
        <dbReference type="ARBA" id="ARBA00022801"/>
    </source>
</evidence>